<name>A0A521CMH3_9ACTN</name>
<evidence type="ECO:0000313" key="4">
    <source>
        <dbReference type="Proteomes" id="UP000317484"/>
    </source>
</evidence>
<dbReference type="Gene3D" id="3.40.630.30">
    <property type="match status" value="1"/>
</dbReference>
<protein>
    <submittedName>
        <fullName evidence="3">Acetyltransferase involved in cellulose biosynthesis, CelD/BcsL family</fullName>
    </submittedName>
</protein>
<dbReference type="Proteomes" id="UP000317484">
    <property type="component" value="Unassembled WGS sequence"/>
</dbReference>
<dbReference type="AlphaFoldDB" id="A0A521CMH3"/>
<organism evidence="3 4">
    <name type="scientific">Geodermatophilus aquaeductus</name>
    <dbReference type="NCBI Taxonomy" id="1564161"/>
    <lineage>
        <taxon>Bacteria</taxon>
        <taxon>Bacillati</taxon>
        <taxon>Actinomycetota</taxon>
        <taxon>Actinomycetes</taxon>
        <taxon>Geodermatophilales</taxon>
        <taxon>Geodermatophilaceae</taxon>
        <taxon>Geodermatophilus</taxon>
    </lineage>
</organism>
<dbReference type="InterPro" id="IPR038740">
    <property type="entry name" value="BioF2-like_GNAT_dom"/>
</dbReference>
<proteinExistence type="predicted"/>
<dbReference type="GO" id="GO:0016740">
    <property type="term" value="F:transferase activity"/>
    <property type="evidence" value="ECO:0007669"/>
    <property type="project" value="UniProtKB-KW"/>
</dbReference>
<feature type="region of interest" description="Disordered" evidence="1">
    <location>
        <begin position="1"/>
        <end position="27"/>
    </location>
</feature>
<dbReference type="EMBL" id="FXTJ01000002">
    <property type="protein sequence ID" value="SMO60642.1"/>
    <property type="molecule type" value="Genomic_DNA"/>
</dbReference>
<keyword evidence="3" id="KW-0808">Transferase</keyword>
<dbReference type="SUPFAM" id="SSF55729">
    <property type="entry name" value="Acyl-CoA N-acyltransferases (Nat)"/>
    <property type="match status" value="1"/>
</dbReference>
<dbReference type="InterPro" id="IPR016181">
    <property type="entry name" value="Acyl_CoA_acyltransferase"/>
</dbReference>
<accession>A0A521CMH3</accession>
<feature type="domain" description="BioF2-like acetyltransferase" evidence="2">
    <location>
        <begin position="191"/>
        <end position="334"/>
    </location>
</feature>
<evidence type="ECO:0000259" key="2">
    <source>
        <dbReference type="Pfam" id="PF13480"/>
    </source>
</evidence>
<reference evidence="3 4" key="1">
    <citation type="submission" date="2017-05" db="EMBL/GenBank/DDBJ databases">
        <authorList>
            <person name="Varghese N."/>
            <person name="Submissions S."/>
        </authorList>
    </citation>
    <scope>NUCLEOTIDE SEQUENCE [LARGE SCALE GENOMIC DNA]</scope>
    <source>
        <strain evidence="3 4">DSM 46834</strain>
    </source>
</reference>
<evidence type="ECO:0000256" key="1">
    <source>
        <dbReference type="SAM" id="MobiDB-lite"/>
    </source>
</evidence>
<keyword evidence="4" id="KW-1185">Reference proteome</keyword>
<gene>
    <name evidence="3" type="ORF">SAMN06273567_102493</name>
</gene>
<dbReference type="Pfam" id="PF13480">
    <property type="entry name" value="Acetyltransf_6"/>
    <property type="match status" value="1"/>
</dbReference>
<sequence length="400" mass="43020">MGASRSGPGLVAGRATPPRPAPARPRTAVVSGHDDLDALAGAWDDLWRRTPDATAFQTHAWSSAWARAYVPAGRLAVVTVWDGDTLVAAAPLYRVRRGPVPVLAPLGGPLSDSTDVLLDPQVPDAGARLAAALLQVPGWRVLDLPEVLPGSAAQAWTREWPGRVRRAPSSLNLQLPVLPQADVLARVPARTAGTLRRKLKKVDRAGIERTELPSDAVPAAVPELVRLHEAQWAGRRGNPEHLTARFRTFLTGALVPMVERGQAVVVEYRLDGRLVASEVDLLGHRQLAYYLAGIDPSLRQTIDTSVLLVRGALGLAGRLGLAEYSFLRGDEDYKLRWRPDHVTAERVLLARPGLLGSGGYLPATAASSAVMALARRVLAGRARELARAVMHRVRQVRASG</sequence>
<evidence type="ECO:0000313" key="3">
    <source>
        <dbReference type="EMBL" id="SMO60642.1"/>
    </source>
</evidence>